<dbReference type="AlphaFoldDB" id="A0A4Z2DA59"/>
<dbReference type="InterPro" id="IPR050274">
    <property type="entry name" value="Nuclear_hormone_rcpt_NR2"/>
</dbReference>
<dbReference type="PROSITE" id="PS51843">
    <property type="entry name" value="NR_LBD"/>
    <property type="match status" value="1"/>
</dbReference>
<reference evidence="13 14" key="1">
    <citation type="submission" date="2019-03" db="EMBL/GenBank/DDBJ databases">
        <title>An improved genome assembly of the fluke Schistosoma japonicum.</title>
        <authorList>
            <person name="Hu W."/>
            <person name="Luo F."/>
            <person name="Yin M."/>
            <person name="Mo X."/>
            <person name="Sun C."/>
            <person name="Wu Q."/>
            <person name="Zhu B."/>
            <person name="Xiang M."/>
            <person name="Wang J."/>
            <person name="Wang Y."/>
            <person name="Zhang T."/>
            <person name="Xu B."/>
            <person name="Zheng H."/>
            <person name="Feng Z."/>
        </authorList>
    </citation>
    <scope>NUCLEOTIDE SEQUENCE [LARGE SCALE GENOMIC DNA]</scope>
    <source>
        <strain evidence="13">HuSjv2</strain>
        <tissue evidence="13">Worms</tissue>
    </source>
</reference>
<proteinExistence type="predicted"/>
<sequence>KHYGAYSCDGCKGFFRRSVRRKHSYTCRHKRNCIVTKDKRNQCRFCRFRKCFRVGMKESAVQKERDKISNRHSTNDTVSSIQSGIDLQKLLQAEAIANCAINQNYMNQTIKSMDFNDDQFTSKECQQDNLANINDICESISTQLIFLIEWAKNLSVFTSLTINDQIALLQAHAGEMLILGAVWRSIILGPTIHKLNNFDEEGANSQHFKHKTEHNQDTFNVDSKQEDESIDSNVNLVVTPSLTNSWNSMVTNHLNNSPFNTTTTSTATTNNNNNNNADTATTTYNDHNREYSKSNTHQIIDETTELTYQQSNNYEPQLILLGNNRVISRQNPQSEIADIANIIINEIYQPIHNLCLDETEIVCFRAIMFFDPCCESLSENGRLIIRSCQYLLQMELMNLMNSKLYLPKGRFGALLLLIPEFRSVTYQMINKLQIARQMGFTKLDGLLSEILLNDAINESDSKVESKHMKSSDKHHYHQRNLLNKVLFYEDNELPIMQSIPKLYPVQTNYTYIPSQLSSSSTSLTSSSAAVATSFSTLSTLPTVSNAHFSCIPSLNEINHISSNELNNSTVVHFDLLSKMHVTTASMVFQPMIEVNSPKHTVQQEFDSASSMQTYNNNKDNQDCKLNKDSNIDSLTQYYDVIQPLMNTVKTINTSISDFNNNNTTTHNISSSSNSSNDGSIDNTYPSNFTTQCDHVVWSNNKNLKINHLVQRI</sequence>
<evidence type="ECO:0000256" key="2">
    <source>
        <dbReference type="ARBA" id="ARBA00022723"/>
    </source>
</evidence>
<evidence type="ECO:0000313" key="13">
    <source>
        <dbReference type="EMBL" id="TNN13336.1"/>
    </source>
</evidence>
<evidence type="ECO:0000256" key="1">
    <source>
        <dbReference type="ARBA" id="ARBA00004123"/>
    </source>
</evidence>
<dbReference type="GO" id="GO:0005634">
    <property type="term" value="C:nucleus"/>
    <property type="evidence" value="ECO:0007669"/>
    <property type="project" value="UniProtKB-SubCell"/>
</dbReference>
<dbReference type="SMART" id="SM00399">
    <property type="entry name" value="ZnF_C4"/>
    <property type="match status" value="1"/>
</dbReference>
<dbReference type="PROSITE" id="PS51030">
    <property type="entry name" value="NUCLEAR_REC_DBD_2"/>
    <property type="match status" value="1"/>
</dbReference>
<keyword evidence="14" id="KW-1185">Reference proteome</keyword>
<dbReference type="InterPro" id="IPR001628">
    <property type="entry name" value="Znf_hrmn_rcpt"/>
</dbReference>
<evidence type="ECO:0000256" key="3">
    <source>
        <dbReference type="ARBA" id="ARBA00022771"/>
    </source>
</evidence>
<accession>A0A4Z2DA59</accession>
<evidence type="ECO:0000256" key="9">
    <source>
        <dbReference type="ARBA" id="ARBA00023242"/>
    </source>
</evidence>
<dbReference type="Pfam" id="PF00104">
    <property type="entry name" value="Hormone_recep"/>
    <property type="match status" value="2"/>
</dbReference>
<feature type="domain" description="Nuclear receptor" evidence="11">
    <location>
        <begin position="1"/>
        <end position="63"/>
    </location>
</feature>
<dbReference type="InterPro" id="IPR049636">
    <property type="entry name" value="HNF4-like_DBD"/>
</dbReference>
<dbReference type="STRING" id="6182.A0A4Z2DA59"/>
<dbReference type="InterPro" id="IPR001723">
    <property type="entry name" value="Nuclear_hrmn_rcpt"/>
</dbReference>
<dbReference type="OrthoDB" id="5771769at2759"/>
<dbReference type="Proteomes" id="UP000311919">
    <property type="component" value="Unassembled WGS sequence"/>
</dbReference>
<feature type="domain" description="NR LBD" evidence="12">
    <location>
        <begin position="82"/>
        <end position="454"/>
    </location>
</feature>
<keyword evidence="3" id="KW-0863">Zinc-finger</keyword>
<evidence type="ECO:0000256" key="7">
    <source>
        <dbReference type="ARBA" id="ARBA00023163"/>
    </source>
</evidence>
<keyword evidence="8" id="KW-0675">Receptor</keyword>
<comment type="caution">
    <text evidence="13">The sequence shown here is derived from an EMBL/GenBank/DDBJ whole genome shotgun (WGS) entry which is preliminary data.</text>
</comment>
<keyword evidence="4" id="KW-0862">Zinc</keyword>
<evidence type="ECO:0000259" key="12">
    <source>
        <dbReference type="PROSITE" id="PS51843"/>
    </source>
</evidence>
<feature type="non-terminal residue" evidence="13">
    <location>
        <position position="1"/>
    </location>
</feature>
<evidence type="ECO:0000256" key="5">
    <source>
        <dbReference type="ARBA" id="ARBA00023015"/>
    </source>
</evidence>
<keyword evidence="5" id="KW-0805">Transcription regulation</keyword>
<dbReference type="EMBL" id="SKCS01000195">
    <property type="protein sequence ID" value="TNN13336.1"/>
    <property type="molecule type" value="Genomic_DNA"/>
</dbReference>
<dbReference type="PANTHER" id="PTHR24083">
    <property type="entry name" value="NUCLEAR HORMONE RECEPTOR"/>
    <property type="match status" value="1"/>
</dbReference>
<feature type="region of interest" description="Disordered" evidence="10">
    <location>
        <begin position="259"/>
        <end position="278"/>
    </location>
</feature>
<dbReference type="InterPro" id="IPR035500">
    <property type="entry name" value="NHR-like_dom_sf"/>
</dbReference>
<dbReference type="PRINTS" id="PR00398">
    <property type="entry name" value="STRDHORMONER"/>
</dbReference>
<dbReference type="CDD" id="cd06960">
    <property type="entry name" value="NR_DBD_HNF4A"/>
    <property type="match status" value="1"/>
</dbReference>
<evidence type="ECO:0000259" key="11">
    <source>
        <dbReference type="PROSITE" id="PS51030"/>
    </source>
</evidence>
<dbReference type="InterPro" id="IPR000536">
    <property type="entry name" value="Nucl_hrmn_rcpt_lig-bd"/>
</dbReference>
<evidence type="ECO:0000256" key="10">
    <source>
        <dbReference type="SAM" id="MobiDB-lite"/>
    </source>
</evidence>
<dbReference type="InterPro" id="IPR013088">
    <property type="entry name" value="Znf_NHR/GATA"/>
</dbReference>
<keyword evidence="6" id="KW-0238">DNA-binding</keyword>
<evidence type="ECO:0000256" key="4">
    <source>
        <dbReference type="ARBA" id="ARBA00022833"/>
    </source>
</evidence>
<dbReference type="SMART" id="SM00430">
    <property type="entry name" value="HOLI"/>
    <property type="match status" value="1"/>
</dbReference>
<name>A0A4Z2DA59_SCHJA</name>
<evidence type="ECO:0000256" key="8">
    <source>
        <dbReference type="ARBA" id="ARBA00023170"/>
    </source>
</evidence>
<dbReference type="GO" id="GO:0000978">
    <property type="term" value="F:RNA polymerase II cis-regulatory region sequence-specific DNA binding"/>
    <property type="evidence" value="ECO:0007669"/>
    <property type="project" value="InterPro"/>
</dbReference>
<dbReference type="GO" id="GO:0003700">
    <property type="term" value="F:DNA-binding transcription factor activity"/>
    <property type="evidence" value="ECO:0007669"/>
    <property type="project" value="InterPro"/>
</dbReference>
<dbReference type="Gene3D" id="3.30.50.10">
    <property type="entry name" value="Erythroid Transcription Factor GATA-1, subunit A"/>
    <property type="match status" value="1"/>
</dbReference>
<protein>
    <submittedName>
        <fullName evidence="13">Transcription factor HNF-4</fullName>
    </submittedName>
</protein>
<dbReference type="GO" id="GO:0008270">
    <property type="term" value="F:zinc ion binding"/>
    <property type="evidence" value="ECO:0007669"/>
    <property type="project" value="UniProtKB-KW"/>
</dbReference>
<organism evidence="13 14">
    <name type="scientific">Schistosoma japonicum</name>
    <name type="common">Blood fluke</name>
    <dbReference type="NCBI Taxonomy" id="6182"/>
    <lineage>
        <taxon>Eukaryota</taxon>
        <taxon>Metazoa</taxon>
        <taxon>Spiralia</taxon>
        <taxon>Lophotrochozoa</taxon>
        <taxon>Platyhelminthes</taxon>
        <taxon>Trematoda</taxon>
        <taxon>Digenea</taxon>
        <taxon>Strigeidida</taxon>
        <taxon>Schistosomatoidea</taxon>
        <taxon>Schistosomatidae</taxon>
        <taxon>Schistosoma</taxon>
    </lineage>
</organism>
<gene>
    <name evidence="13" type="ORF">EWB00_003008</name>
</gene>
<dbReference type="SUPFAM" id="SSF57716">
    <property type="entry name" value="Glucocorticoid receptor-like (DNA-binding domain)"/>
    <property type="match status" value="1"/>
</dbReference>
<comment type="subcellular location">
    <subcellularLocation>
        <location evidence="1">Nucleus</location>
    </subcellularLocation>
</comment>
<dbReference type="Gene3D" id="1.10.565.10">
    <property type="entry name" value="Retinoid X Receptor"/>
    <property type="match status" value="2"/>
</dbReference>
<keyword evidence="7" id="KW-0804">Transcription</keyword>
<evidence type="ECO:0000256" key="6">
    <source>
        <dbReference type="ARBA" id="ARBA00023125"/>
    </source>
</evidence>
<dbReference type="SUPFAM" id="SSF48508">
    <property type="entry name" value="Nuclear receptor ligand-binding domain"/>
    <property type="match status" value="1"/>
</dbReference>
<keyword evidence="9" id="KW-0539">Nucleus</keyword>
<evidence type="ECO:0000313" key="14">
    <source>
        <dbReference type="Proteomes" id="UP000311919"/>
    </source>
</evidence>
<keyword evidence="2" id="KW-0479">Metal-binding</keyword>
<dbReference type="PRINTS" id="PR00047">
    <property type="entry name" value="STROIDFINGER"/>
</dbReference>
<dbReference type="Pfam" id="PF00105">
    <property type="entry name" value="zf-C4"/>
    <property type="match status" value="1"/>
</dbReference>